<dbReference type="AlphaFoldDB" id="A0A0B6YZG4"/>
<organism evidence="2">
    <name type="scientific">Arion vulgaris</name>
    <dbReference type="NCBI Taxonomy" id="1028688"/>
    <lineage>
        <taxon>Eukaryota</taxon>
        <taxon>Metazoa</taxon>
        <taxon>Spiralia</taxon>
        <taxon>Lophotrochozoa</taxon>
        <taxon>Mollusca</taxon>
        <taxon>Gastropoda</taxon>
        <taxon>Heterobranchia</taxon>
        <taxon>Euthyneura</taxon>
        <taxon>Panpulmonata</taxon>
        <taxon>Eupulmonata</taxon>
        <taxon>Stylommatophora</taxon>
        <taxon>Helicina</taxon>
        <taxon>Arionoidea</taxon>
        <taxon>Arionidae</taxon>
        <taxon>Arion</taxon>
    </lineage>
</organism>
<proteinExistence type="predicted"/>
<evidence type="ECO:0000256" key="1">
    <source>
        <dbReference type="SAM" id="MobiDB-lite"/>
    </source>
</evidence>
<gene>
    <name evidence="2" type="primary">ORF41253</name>
</gene>
<evidence type="ECO:0000313" key="2">
    <source>
        <dbReference type="EMBL" id="CEK61086.1"/>
    </source>
</evidence>
<reference evidence="2" key="1">
    <citation type="submission" date="2014-12" db="EMBL/GenBank/DDBJ databases">
        <title>Insight into the proteome of Arion vulgaris.</title>
        <authorList>
            <person name="Aradska J."/>
            <person name="Bulat T."/>
            <person name="Smidak R."/>
            <person name="Sarate P."/>
            <person name="Gangsoo J."/>
            <person name="Sialana F."/>
            <person name="Bilban M."/>
            <person name="Lubec G."/>
        </authorList>
    </citation>
    <scope>NUCLEOTIDE SEQUENCE</scope>
    <source>
        <tissue evidence="2">Skin</tissue>
    </source>
</reference>
<protein>
    <submittedName>
        <fullName evidence="2">Uncharacterized protein</fullName>
    </submittedName>
</protein>
<accession>A0A0B6YZG4</accession>
<name>A0A0B6YZG4_9EUPU</name>
<dbReference type="EMBL" id="HACG01014221">
    <property type="protein sequence ID" value="CEK61086.1"/>
    <property type="molecule type" value="Transcribed_RNA"/>
</dbReference>
<feature type="region of interest" description="Disordered" evidence="1">
    <location>
        <begin position="166"/>
        <end position="195"/>
    </location>
</feature>
<sequence length="195" mass="23041">MNMNFNNVLRNSGLMFSSLRKESSESLDKPIFLQPEKKYPTIPVQTNRYNSKIVVVAKYKRDWTSPYKKDDVRYQTYEEIRRLGYLDWTTPDLRDLLNGRNTNFCFNNQKQAIILETIAKRAKTSRIREFKFYTKGDKETFLYLSGESPFSAKSWEEYSLEKGFNPLMGKKESNDGYNPMETEETEEMKKSFSGF</sequence>